<feature type="coiled-coil region" evidence="1">
    <location>
        <begin position="24"/>
        <end position="72"/>
    </location>
</feature>
<dbReference type="OrthoDB" id="5339479at2"/>
<evidence type="ECO:0000313" key="2">
    <source>
        <dbReference type="EMBL" id="TBR81862.1"/>
    </source>
</evidence>
<keyword evidence="1" id="KW-0175">Coiled coil</keyword>
<proteinExistence type="predicted"/>
<accession>A0A4Q9JV66</accession>
<reference evidence="2 3" key="1">
    <citation type="submission" date="2018-07" db="EMBL/GenBank/DDBJ databases">
        <title>Campylobacter zealandensis sp. nov., isolated from birds and water in New Zealand.</title>
        <authorList>
            <person name="Wilkinson D.A."/>
            <person name="Biggs P.J."/>
            <person name="French N.P."/>
            <person name="Midwinter A.C."/>
        </authorList>
    </citation>
    <scope>NUCLEOTIDE SEQUENCE [LARGE SCALE GENOMIC DNA]</scope>
    <source>
        <strain evidence="2 3">B423b</strain>
    </source>
</reference>
<name>A0A4Q9JV66_9BACT</name>
<evidence type="ECO:0000313" key="3">
    <source>
        <dbReference type="Proteomes" id="UP000292583"/>
    </source>
</evidence>
<comment type="caution">
    <text evidence="2">The sequence shown here is derived from an EMBL/GenBank/DDBJ whole genome shotgun (WGS) entry which is preliminary data.</text>
</comment>
<protein>
    <submittedName>
        <fullName evidence="2">Transformation system protein</fullName>
    </submittedName>
</protein>
<evidence type="ECO:0000256" key="1">
    <source>
        <dbReference type="SAM" id="Coils"/>
    </source>
</evidence>
<dbReference type="Gene3D" id="1.25.40.10">
    <property type="entry name" value="Tetratricopeptide repeat domain"/>
    <property type="match status" value="1"/>
</dbReference>
<dbReference type="Proteomes" id="UP000292583">
    <property type="component" value="Unassembled WGS sequence"/>
</dbReference>
<dbReference type="AlphaFoldDB" id="A0A4Q9JV66"/>
<dbReference type="EMBL" id="QPGR01000003">
    <property type="protein sequence ID" value="TBR81862.1"/>
    <property type="molecule type" value="Genomic_DNA"/>
</dbReference>
<keyword evidence="3" id="KW-1185">Reference proteome</keyword>
<organism evidence="2 3">
    <name type="scientific">Campylobacter novaezeelandiae</name>
    <dbReference type="NCBI Taxonomy" id="2267891"/>
    <lineage>
        <taxon>Bacteria</taxon>
        <taxon>Pseudomonadati</taxon>
        <taxon>Campylobacterota</taxon>
        <taxon>Epsilonproteobacteria</taxon>
        <taxon>Campylobacterales</taxon>
        <taxon>Campylobacteraceae</taxon>
        <taxon>Campylobacter</taxon>
    </lineage>
</organism>
<dbReference type="SUPFAM" id="SSF48452">
    <property type="entry name" value="TPR-like"/>
    <property type="match status" value="1"/>
</dbReference>
<dbReference type="InterPro" id="IPR011990">
    <property type="entry name" value="TPR-like_helical_dom_sf"/>
</dbReference>
<sequence length="164" mass="19813">MFCLFLVFFIYFIINEFQKKEVLLKQALKEKQDLVSKLQKAKIQEEKNKIIKERLQEENLNLLEAKQKLQFEISSVVFNSSVLKNEFYKSPSFDKALLLSRLYFKDKDYKKSIFWSLKANEMDKNQKEPWFLFIKAKEALGELDEAKRALETYKFYYDIEIDKF</sequence>
<gene>
    <name evidence="2" type="ORF">DU473_02535</name>
</gene>